<dbReference type="Proteomes" id="UP001145021">
    <property type="component" value="Unassembled WGS sequence"/>
</dbReference>
<evidence type="ECO:0000256" key="5">
    <source>
        <dbReference type="ARBA" id="ARBA00022884"/>
    </source>
</evidence>
<evidence type="ECO:0000313" key="12">
    <source>
        <dbReference type="Proteomes" id="UP001145021"/>
    </source>
</evidence>
<protein>
    <submittedName>
        <fullName evidence="11">U4/U6-U5 snRNP complex subunit prp31</fullName>
    </submittedName>
</protein>
<feature type="domain" description="Nop" evidence="10">
    <location>
        <begin position="258"/>
        <end position="376"/>
    </location>
</feature>
<dbReference type="InterPro" id="IPR019175">
    <property type="entry name" value="Prp31_C"/>
</dbReference>
<dbReference type="SUPFAM" id="SSF89124">
    <property type="entry name" value="Nop domain"/>
    <property type="match status" value="1"/>
</dbReference>
<organism evidence="11 12">
    <name type="scientific">Coemansia asiatica</name>
    <dbReference type="NCBI Taxonomy" id="1052880"/>
    <lineage>
        <taxon>Eukaryota</taxon>
        <taxon>Fungi</taxon>
        <taxon>Fungi incertae sedis</taxon>
        <taxon>Zoopagomycota</taxon>
        <taxon>Kickxellomycotina</taxon>
        <taxon>Kickxellomycetes</taxon>
        <taxon>Kickxellales</taxon>
        <taxon>Kickxellaceae</taxon>
        <taxon>Coemansia</taxon>
    </lineage>
</organism>
<dbReference type="FunFam" id="1.10.287.4070:FF:000003">
    <property type="entry name" value="U4/U6 small nuclear ribonucleoprotein PRP31"/>
    <property type="match status" value="1"/>
</dbReference>
<feature type="compositionally biased region" description="Polar residues" evidence="9">
    <location>
        <begin position="519"/>
        <end position="528"/>
    </location>
</feature>
<dbReference type="InterPro" id="IPR036070">
    <property type="entry name" value="Nop_dom_sf"/>
</dbReference>
<dbReference type="Gene3D" id="1.10.246.90">
    <property type="entry name" value="Nop domain"/>
    <property type="match status" value="1"/>
</dbReference>
<keyword evidence="6" id="KW-0508">mRNA splicing</keyword>
<dbReference type="InterPro" id="IPR027105">
    <property type="entry name" value="Prp31"/>
</dbReference>
<evidence type="ECO:0000256" key="4">
    <source>
        <dbReference type="ARBA" id="ARBA00022728"/>
    </source>
</evidence>
<dbReference type="SMART" id="SM00931">
    <property type="entry name" value="NOSIC"/>
    <property type="match status" value="1"/>
</dbReference>
<evidence type="ECO:0000256" key="7">
    <source>
        <dbReference type="ARBA" id="ARBA00023242"/>
    </source>
</evidence>
<dbReference type="Gene3D" id="1.10.287.4070">
    <property type="match status" value="1"/>
</dbReference>
<dbReference type="GO" id="GO:0071011">
    <property type="term" value="C:precatalytic spliceosome"/>
    <property type="evidence" value="ECO:0007669"/>
    <property type="project" value="TreeGrafter"/>
</dbReference>
<dbReference type="PANTHER" id="PTHR13904:SF0">
    <property type="entry name" value="U4_U6 SMALL NUCLEAR RIBONUCLEOPROTEIN PRP31"/>
    <property type="match status" value="1"/>
</dbReference>
<evidence type="ECO:0000259" key="10">
    <source>
        <dbReference type="PROSITE" id="PS51358"/>
    </source>
</evidence>
<dbReference type="GO" id="GO:0003723">
    <property type="term" value="F:RNA binding"/>
    <property type="evidence" value="ECO:0007669"/>
    <property type="project" value="UniProtKB-KW"/>
</dbReference>
<gene>
    <name evidence="11" type="primary">PRP31_1</name>
    <name evidence="11" type="ORF">LPJ64_002151</name>
</gene>
<dbReference type="GO" id="GO:0000244">
    <property type="term" value="P:spliceosomal tri-snRNP complex assembly"/>
    <property type="evidence" value="ECO:0007669"/>
    <property type="project" value="InterPro"/>
</dbReference>
<evidence type="ECO:0000256" key="1">
    <source>
        <dbReference type="ARBA" id="ARBA00004123"/>
    </source>
</evidence>
<dbReference type="AlphaFoldDB" id="A0A9W7XML7"/>
<reference evidence="11" key="1">
    <citation type="submission" date="2022-07" db="EMBL/GenBank/DDBJ databases">
        <title>Phylogenomic reconstructions and comparative analyses of Kickxellomycotina fungi.</title>
        <authorList>
            <person name="Reynolds N.K."/>
            <person name="Stajich J.E."/>
            <person name="Barry K."/>
            <person name="Grigoriev I.V."/>
            <person name="Crous P."/>
            <person name="Smith M.E."/>
        </authorList>
    </citation>
    <scope>NUCLEOTIDE SEQUENCE</scope>
    <source>
        <strain evidence="11">NBRC 105413</strain>
    </source>
</reference>
<comment type="similarity">
    <text evidence="2">Belongs to the PRP31 family.</text>
</comment>
<dbReference type="GO" id="GO:0046540">
    <property type="term" value="C:U4/U6 x U5 tri-snRNP complex"/>
    <property type="evidence" value="ECO:0007669"/>
    <property type="project" value="InterPro"/>
</dbReference>
<dbReference type="GO" id="GO:0005687">
    <property type="term" value="C:U4 snRNP"/>
    <property type="evidence" value="ECO:0007669"/>
    <property type="project" value="TreeGrafter"/>
</dbReference>
<dbReference type="EMBL" id="JANBOH010000064">
    <property type="protein sequence ID" value="KAJ1646352.1"/>
    <property type="molecule type" value="Genomic_DNA"/>
</dbReference>
<feature type="region of interest" description="Disordered" evidence="9">
    <location>
        <begin position="384"/>
        <end position="415"/>
    </location>
</feature>
<dbReference type="Pfam" id="PF09785">
    <property type="entry name" value="Prp31_C"/>
    <property type="match status" value="1"/>
</dbReference>
<feature type="compositionally biased region" description="Basic residues" evidence="9">
    <location>
        <begin position="394"/>
        <end position="404"/>
    </location>
</feature>
<comment type="subcellular location">
    <subcellularLocation>
        <location evidence="1">Nucleus</location>
    </subcellularLocation>
</comment>
<name>A0A9W7XML7_9FUNG</name>
<sequence length="528" mass="57934">MAFDDDLLADLDDLDNDFDNADDHSAANDAVSLQNGNDMADDEDIDDNLLYREVHIGNRAEIAALGEASSNGVLGEEHEALISRLASKSGNIKSIAKVKYSRELELLLESIASSQDKIEVDKQTIIGRIEDNPDYQLVLRANEMSTRISGEILIVHRFLIDHYKPRFPELETLVRNPVEYARSIKAIGAAEDITKVEFGGILPNATRMVVTVTGSTTVGSPLQADELQCIEEACDCLLDLVDAKQRIVGFIESRMPLIAPNLTAVIGSSTAAKLIVEAGGLTALSKIPACNIQVLGKTQQIAAGLSAITAKKHVGIIYYSDAVRSVPEDFRNKMLRKLSAKCALAARIDAQHESPDGSSGKRFRAELDTQVEKLLEAAPINAIKPLPVPDEGPKRRRAGRKVRKAREPYMSSELQKQRDRLQFGKFQEETVVMDEMEGSGMMGQSVGRVRATQMNNRAKAKVAKKYEKYMRAPTSGVVTSGLASIAFTPTQGFEIANPQQANEEHKHKKAKTTHDRYFGSSTPFLTKK</sequence>
<evidence type="ECO:0000256" key="2">
    <source>
        <dbReference type="ARBA" id="ARBA00005572"/>
    </source>
</evidence>
<dbReference type="InterPro" id="IPR042239">
    <property type="entry name" value="Nop_C"/>
</dbReference>
<dbReference type="Pfam" id="PF01798">
    <property type="entry name" value="Nop"/>
    <property type="match status" value="1"/>
</dbReference>
<dbReference type="FunFam" id="1.10.246.90:FF:000002">
    <property type="entry name" value="U4/U6 small nuclear ribonucleoprotein Prp31"/>
    <property type="match status" value="1"/>
</dbReference>
<keyword evidence="5" id="KW-0694">RNA-binding</keyword>
<keyword evidence="7" id="KW-0539">Nucleus</keyword>
<evidence type="ECO:0000256" key="3">
    <source>
        <dbReference type="ARBA" id="ARBA00022664"/>
    </source>
</evidence>
<evidence type="ECO:0000256" key="9">
    <source>
        <dbReference type="SAM" id="MobiDB-lite"/>
    </source>
</evidence>
<evidence type="ECO:0000256" key="6">
    <source>
        <dbReference type="ARBA" id="ARBA00023187"/>
    </source>
</evidence>
<evidence type="ECO:0000313" key="11">
    <source>
        <dbReference type="EMBL" id="KAJ1646352.1"/>
    </source>
</evidence>
<feature type="region of interest" description="Disordered" evidence="9">
    <location>
        <begin position="500"/>
        <end position="528"/>
    </location>
</feature>
<keyword evidence="8" id="KW-0687">Ribonucleoprotein</keyword>
<keyword evidence="12" id="KW-1185">Reference proteome</keyword>
<dbReference type="InterPro" id="IPR002687">
    <property type="entry name" value="Nop_dom"/>
</dbReference>
<dbReference type="PROSITE" id="PS51358">
    <property type="entry name" value="NOP"/>
    <property type="match status" value="1"/>
</dbReference>
<dbReference type="PANTHER" id="PTHR13904">
    <property type="entry name" value="PRE-MRNA SPLICING FACTOR PRP31"/>
    <property type="match status" value="1"/>
</dbReference>
<keyword evidence="4" id="KW-0747">Spliceosome</keyword>
<evidence type="ECO:0000256" key="8">
    <source>
        <dbReference type="ARBA" id="ARBA00023274"/>
    </source>
</evidence>
<comment type="caution">
    <text evidence="11">The sequence shown here is derived from an EMBL/GenBank/DDBJ whole genome shotgun (WGS) entry which is preliminary data.</text>
</comment>
<proteinExistence type="inferred from homology"/>
<dbReference type="InterPro" id="IPR012976">
    <property type="entry name" value="NOSIC"/>
</dbReference>
<accession>A0A9W7XML7</accession>
<keyword evidence="3" id="KW-0507">mRNA processing</keyword>